<sequence>MYYIGMKTFIYYLLLAGILVIALPIIVKAGNTSVSLRPILVPQRPTLRVTRDYRLPSQNIAIDVPNQPLGGFVIDVTREPVVVQKTVFRMNRWAGSGDDTSDRDITDVTLQLKDGTILAGPVSIDVSSPVLTFSDSIIYPIGTTEVVIRGKLGIDYINGDLIAASTTPKVDWKNVVGQYSGNIVIPEPGYPVTGPIMTARVPAVSIGVSSNPPPQIVQAPREQFVFANYSFDTTQSGEDLRVLSWPFKYTVQEGDPKNLRRCKLYDDRDNVLTTGANVVDPIEGSPSIVFRFDNYLGPILNSRLSTNAINDSGYVFKKNSVIFLTLKCDIIAGASGKYAWGYDEISNPLAIGVDSGNSATIVENGRMGQVITVIP</sequence>
<name>A0A2H0US37_9BACT</name>
<keyword evidence="1" id="KW-1133">Transmembrane helix</keyword>
<comment type="caution">
    <text evidence="2">The sequence shown here is derived from an EMBL/GenBank/DDBJ whole genome shotgun (WGS) entry which is preliminary data.</text>
</comment>
<proteinExistence type="predicted"/>
<evidence type="ECO:0000313" key="2">
    <source>
        <dbReference type="EMBL" id="PIR89232.1"/>
    </source>
</evidence>
<keyword evidence="1" id="KW-0472">Membrane</keyword>
<gene>
    <name evidence="2" type="ORF">COU07_02095</name>
</gene>
<dbReference type="Proteomes" id="UP000231157">
    <property type="component" value="Unassembled WGS sequence"/>
</dbReference>
<keyword evidence="1" id="KW-0812">Transmembrane</keyword>
<accession>A0A2H0US37</accession>
<reference evidence="3" key="1">
    <citation type="submission" date="2017-09" db="EMBL/GenBank/DDBJ databases">
        <title>Depth-based differentiation of microbial function through sediment-hosted aquifers and enrichment of novel symbionts in the deep terrestrial subsurface.</title>
        <authorList>
            <person name="Probst A.J."/>
            <person name="Ladd B."/>
            <person name="Jarett J.K."/>
            <person name="Geller-Mcgrath D.E."/>
            <person name="Sieber C.M.K."/>
            <person name="Emerson J.B."/>
            <person name="Anantharaman K."/>
            <person name="Thomas B.C."/>
            <person name="Malmstrom R."/>
            <person name="Stieglmeier M."/>
            <person name="Klingl A."/>
            <person name="Woyke T."/>
            <person name="Ryan C.M."/>
            <person name="Banfield J.F."/>
        </authorList>
    </citation>
    <scope>NUCLEOTIDE SEQUENCE [LARGE SCALE GENOMIC DNA]</scope>
</reference>
<feature type="transmembrane region" description="Helical" evidence="1">
    <location>
        <begin position="9"/>
        <end position="27"/>
    </location>
</feature>
<protein>
    <submittedName>
        <fullName evidence="2">Uncharacterized protein</fullName>
    </submittedName>
</protein>
<dbReference type="AlphaFoldDB" id="A0A2H0US37"/>
<dbReference type="EMBL" id="PFAZ01000002">
    <property type="protein sequence ID" value="PIR89232.1"/>
    <property type="molecule type" value="Genomic_DNA"/>
</dbReference>
<organism evidence="2 3">
    <name type="scientific">Candidatus Harrisonbacteria bacterium CG10_big_fil_rev_8_21_14_0_10_40_38</name>
    <dbReference type="NCBI Taxonomy" id="1974583"/>
    <lineage>
        <taxon>Bacteria</taxon>
        <taxon>Candidatus Harrisoniibacteriota</taxon>
    </lineage>
</organism>
<evidence type="ECO:0000313" key="3">
    <source>
        <dbReference type="Proteomes" id="UP000231157"/>
    </source>
</evidence>
<evidence type="ECO:0000256" key="1">
    <source>
        <dbReference type="SAM" id="Phobius"/>
    </source>
</evidence>